<organism evidence="2 3">
    <name type="scientific">Rhizoclosmatium globosum</name>
    <dbReference type="NCBI Taxonomy" id="329046"/>
    <lineage>
        <taxon>Eukaryota</taxon>
        <taxon>Fungi</taxon>
        <taxon>Fungi incertae sedis</taxon>
        <taxon>Chytridiomycota</taxon>
        <taxon>Chytridiomycota incertae sedis</taxon>
        <taxon>Chytridiomycetes</taxon>
        <taxon>Chytridiales</taxon>
        <taxon>Chytriomycetaceae</taxon>
        <taxon>Rhizoclosmatium</taxon>
    </lineage>
</organism>
<proteinExistence type="predicted"/>
<evidence type="ECO:0000313" key="2">
    <source>
        <dbReference type="EMBL" id="ORY52638.1"/>
    </source>
</evidence>
<protein>
    <submittedName>
        <fullName evidence="2">Uncharacterized protein</fullName>
    </submittedName>
</protein>
<keyword evidence="1" id="KW-0812">Transmembrane</keyword>
<dbReference type="AlphaFoldDB" id="A0A1Y2D040"/>
<reference evidence="2 3" key="1">
    <citation type="submission" date="2016-07" db="EMBL/GenBank/DDBJ databases">
        <title>Pervasive Adenine N6-methylation of Active Genes in Fungi.</title>
        <authorList>
            <consortium name="DOE Joint Genome Institute"/>
            <person name="Mondo S.J."/>
            <person name="Dannebaum R.O."/>
            <person name="Kuo R.C."/>
            <person name="Labutti K."/>
            <person name="Haridas S."/>
            <person name="Kuo A."/>
            <person name="Salamov A."/>
            <person name="Ahrendt S.R."/>
            <person name="Lipzen A."/>
            <person name="Sullivan W."/>
            <person name="Andreopoulos W.B."/>
            <person name="Clum A."/>
            <person name="Lindquist E."/>
            <person name="Daum C."/>
            <person name="Ramamoorthy G.K."/>
            <person name="Gryganskyi A."/>
            <person name="Culley D."/>
            <person name="Magnuson J.K."/>
            <person name="James T.Y."/>
            <person name="O'Malley M.A."/>
            <person name="Stajich J.E."/>
            <person name="Spatafora J.W."/>
            <person name="Visel A."/>
            <person name="Grigoriev I.V."/>
        </authorList>
    </citation>
    <scope>NUCLEOTIDE SEQUENCE [LARGE SCALE GENOMIC DNA]</scope>
    <source>
        <strain evidence="2 3">JEL800</strain>
    </source>
</reference>
<evidence type="ECO:0000256" key="1">
    <source>
        <dbReference type="SAM" id="Phobius"/>
    </source>
</evidence>
<feature type="transmembrane region" description="Helical" evidence="1">
    <location>
        <begin position="344"/>
        <end position="365"/>
    </location>
</feature>
<dbReference type="EMBL" id="MCGO01000003">
    <property type="protein sequence ID" value="ORY52638.1"/>
    <property type="molecule type" value="Genomic_DNA"/>
</dbReference>
<comment type="caution">
    <text evidence="2">The sequence shown here is derived from an EMBL/GenBank/DDBJ whole genome shotgun (WGS) entry which is preliminary data.</text>
</comment>
<sequence>MTSLVYSAYFTDAKCAGNAVYISYDEIVSSSAACGAVASACLPSNADANWFVKSGCTGSTLQDYTTIGDTFLGPTPQVQYSRSVVPEAKCDWLFPYNGFKIRINECVPIAITQNATGAIPSSKFLAASIDNILPDARIYLSIGNSDKCNIGNIANGKIMIGREISVYDNCTVTNVINDYIWYQDETCSNSSSPLVSLGRVEKGNCVDTLCTNDFKRTCISNPDTVSKFLKEVNSTKYPFVAKGIEFVTVQTNMWDLDVRNHSVVALFTNTCTKTPNGGSLMAYAKGYITAGVYSPAASVDTFAIPDCSGNRISNTNSVFDDANQVFNFEKNIAVPDSGVKLSTWWIWALVGFGVASIGAVGLFCWRRARKTNNVA</sequence>
<name>A0A1Y2D040_9FUNG</name>
<keyword evidence="1" id="KW-0472">Membrane</keyword>
<keyword evidence="1" id="KW-1133">Transmembrane helix</keyword>
<gene>
    <name evidence="2" type="ORF">BCR33DRAFT_779895</name>
</gene>
<evidence type="ECO:0000313" key="3">
    <source>
        <dbReference type="Proteomes" id="UP000193642"/>
    </source>
</evidence>
<accession>A0A1Y2D040</accession>
<keyword evidence="3" id="KW-1185">Reference proteome</keyword>
<dbReference type="Proteomes" id="UP000193642">
    <property type="component" value="Unassembled WGS sequence"/>
</dbReference>